<reference evidence="10" key="1">
    <citation type="submission" date="2011-07" db="EMBL/GenBank/DDBJ databases">
        <title>The Genome Sequence of Exophiala (Wangiella) dermatitidis NIH/UT8656.</title>
        <authorList>
            <consortium name="The Broad Institute Genome Sequencing Platform"/>
            <person name="Cuomo C."/>
            <person name="Wang Z."/>
            <person name="Hunicke-Smith S."/>
            <person name="Szanislo P.J."/>
            <person name="Earl A."/>
            <person name="Young S.K."/>
            <person name="Zeng Q."/>
            <person name="Gargeya S."/>
            <person name="Fitzgerald M."/>
            <person name="Haas B."/>
            <person name="Abouelleil A."/>
            <person name="Alvarado L."/>
            <person name="Arachchi H.M."/>
            <person name="Berlin A."/>
            <person name="Brown A."/>
            <person name="Chapman S.B."/>
            <person name="Chen Z."/>
            <person name="Dunbar C."/>
            <person name="Freedman E."/>
            <person name="Gearin G."/>
            <person name="Gellesch M."/>
            <person name="Goldberg J."/>
            <person name="Griggs A."/>
            <person name="Gujja S."/>
            <person name="Heiman D."/>
            <person name="Howarth C."/>
            <person name="Larson L."/>
            <person name="Lui A."/>
            <person name="MacDonald P.J.P."/>
            <person name="Montmayeur A."/>
            <person name="Murphy C."/>
            <person name="Neiman D."/>
            <person name="Pearson M."/>
            <person name="Priest M."/>
            <person name="Roberts A."/>
            <person name="Saif S."/>
            <person name="Shea T."/>
            <person name="Shenoy N."/>
            <person name="Sisk P."/>
            <person name="Stolte C."/>
            <person name="Sykes S."/>
            <person name="Wortman J."/>
            <person name="Nusbaum C."/>
            <person name="Birren B."/>
        </authorList>
    </citation>
    <scope>NUCLEOTIDE SEQUENCE</scope>
    <source>
        <strain evidence="10">NIH/UT8656</strain>
    </source>
</reference>
<dbReference type="HOGENOM" id="CLU_007784_1_0_1"/>
<dbReference type="VEuPathDB" id="FungiDB:HMPREF1120_09222"/>
<evidence type="ECO:0000256" key="1">
    <source>
        <dbReference type="ARBA" id="ARBA00004123"/>
    </source>
</evidence>
<proteinExistence type="predicted"/>
<dbReference type="eggNOG" id="KOG1721">
    <property type="taxonomic scope" value="Eukaryota"/>
</dbReference>
<evidence type="ECO:0000313" key="10">
    <source>
        <dbReference type="EMBL" id="EHY61288.1"/>
    </source>
</evidence>
<dbReference type="FunFam" id="3.30.160.60:FF:000100">
    <property type="entry name" value="Zinc finger 45-like"/>
    <property type="match status" value="1"/>
</dbReference>
<dbReference type="Proteomes" id="UP000007304">
    <property type="component" value="Unassembled WGS sequence"/>
</dbReference>
<dbReference type="GO" id="GO:0005634">
    <property type="term" value="C:nucleus"/>
    <property type="evidence" value="ECO:0007669"/>
    <property type="project" value="UniProtKB-SubCell"/>
</dbReference>
<evidence type="ECO:0000256" key="2">
    <source>
        <dbReference type="ARBA" id="ARBA00022723"/>
    </source>
</evidence>
<feature type="region of interest" description="Disordered" evidence="8">
    <location>
        <begin position="1"/>
        <end position="51"/>
    </location>
</feature>
<feature type="domain" description="C2H2-type" evidence="9">
    <location>
        <begin position="79"/>
        <end position="107"/>
    </location>
</feature>
<keyword evidence="5" id="KW-0862">Zinc</keyword>
<dbReference type="InterPro" id="IPR036236">
    <property type="entry name" value="Znf_C2H2_sf"/>
</dbReference>
<evidence type="ECO:0000259" key="9">
    <source>
        <dbReference type="PROSITE" id="PS50157"/>
    </source>
</evidence>
<dbReference type="Pfam" id="PF04082">
    <property type="entry name" value="Fungal_trans"/>
    <property type="match status" value="1"/>
</dbReference>
<dbReference type="Gene3D" id="3.30.160.60">
    <property type="entry name" value="Classic Zinc Finger"/>
    <property type="match status" value="2"/>
</dbReference>
<keyword evidence="4 7" id="KW-0863">Zinc-finger</keyword>
<feature type="compositionally biased region" description="Basic and acidic residues" evidence="8">
    <location>
        <begin position="105"/>
        <end position="117"/>
    </location>
</feature>
<gene>
    <name evidence="10" type="ORF">HMPREF1120_09222</name>
</gene>
<dbReference type="GO" id="GO:0008270">
    <property type="term" value="F:zinc ion binding"/>
    <property type="evidence" value="ECO:0007669"/>
    <property type="project" value="UniProtKB-KW"/>
</dbReference>
<dbReference type="GO" id="GO:0000981">
    <property type="term" value="F:DNA-binding transcription factor activity, RNA polymerase II-specific"/>
    <property type="evidence" value="ECO:0007669"/>
    <property type="project" value="InterPro"/>
</dbReference>
<evidence type="ECO:0000256" key="8">
    <source>
        <dbReference type="SAM" id="MobiDB-lite"/>
    </source>
</evidence>
<feature type="compositionally biased region" description="Basic and acidic residues" evidence="8">
    <location>
        <begin position="26"/>
        <end position="38"/>
    </location>
</feature>
<dbReference type="GeneID" id="20313861"/>
<evidence type="ECO:0000256" key="3">
    <source>
        <dbReference type="ARBA" id="ARBA00022737"/>
    </source>
</evidence>
<evidence type="ECO:0000256" key="5">
    <source>
        <dbReference type="ARBA" id="ARBA00022833"/>
    </source>
</evidence>
<keyword evidence="6" id="KW-0539">Nucleus</keyword>
<dbReference type="PANTHER" id="PTHR40626:SF10">
    <property type="entry name" value="C2H2-TYPE DOMAIN-CONTAINING PROTEIN"/>
    <property type="match status" value="1"/>
</dbReference>
<dbReference type="GO" id="GO:0000785">
    <property type="term" value="C:chromatin"/>
    <property type="evidence" value="ECO:0007669"/>
    <property type="project" value="TreeGrafter"/>
</dbReference>
<feature type="region of interest" description="Disordered" evidence="8">
    <location>
        <begin position="307"/>
        <end position="355"/>
    </location>
</feature>
<feature type="compositionally biased region" description="Polar residues" evidence="8">
    <location>
        <begin position="148"/>
        <end position="163"/>
    </location>
</feature>
<dbReference type="SMART" id="SM00355">
    <property type="entry name" value="ZnF_C2H2"/>
    <property type="match status" value="2"/>
</dbReference>
<feature type="compositionally biased region" description="Low complexity" evidence="8">
    <location>
        <begin position="118"/>
        <end position="134"/>
    </location>
</feature>
<accession>H6CBZ1</accession>
<dbReference type="AlphaFoldDB" id="H6CBZ1"/>
<organism evidence="10 11">
    <name type="scientific">Exophiala dermatitidis (strain ATCC 34100 / CBS 525.76 / NIH/UT8656)</name>
    <name type="common">Black yeast</name>
    <name type="synonym">Wangiella dermatitidis</name>
    <dbReference type="NCBI Taxonomy" id="858893"/>
    <lineage>
        <taxon>Eukaryota</taxon>
        <taxon>Fungi</taxon>
        <taxon>Dikarya</taxon>
        <taxon>Ascomycota</taxon>
        <taxon>Pezizomycotina</taxon>
        <taxon>Eurotiomycetes</taxon>
        <taxon>Chaetothyriomycetidae</taxon>
        <taxon>Chaetothyriales</taxon>
        <taxon>Herpotrichiellaceae</taxon>
        <taxon>Exophiala</taxon>
    </lineage>
</organism>
<evidence type="ECO:0000313" key="11">
    <source>
        <dbReference type="Proteomes" id="UP000007304"/>
    </source>
</evidence>
<keyword evidence="3" id="KW-0677">Repeat</keyword>
<sequence>MVVGTRDSMLEDTVTIEINGQNGDGEGNRDTDNSKDQEQDQEPPPKKQKRFQCQHCQRLFARLEHQQRHERTHTREKPFACSQCDSKFTRSDLLVRHERLSHDMERWGRQGRGDHRLNSNGGTNHNLNSNSNPNPAQPHSRKRRETDPGSSLPDSEPSTLTASEFSTSQTLVNNFQTSADTPANHELSFATLLMAAEQAQPQEVHTQAHTQPPLQQPDLLCNPAYVVQDQFGSCQTQPPLPEPPAQPGTLASFDFEDSLQDLANFMDNGGLSSYHFSSVFSAEQPIPFFSPEALTQTADAVPTVENAPASHVGQPAEQQEDTSSFSRFGSRLPSLQPEEGYAGPKGDENPVNRPLADFNVEDRQNMAYKLAEFAHVVPSTFQLPSRLALSRYLAGYVNGFHEHLPFLHIPTISVNNCCIELILAMAAVGAQYCFEGQKGVELFHVSQAIAMQRIRQRDARLAASSRRSMDVSPQYSAYTRNSEIMGTGETPQSGSISGCLGLPSQLEADSTRPTEDLMQTAQALLLLMAMATWAKHREILREALAIQSVLATLVRDDGFRTTPLAKDISWTDWIRHETIKRTKFIVFAFFNLHTIVYNIPSLILASELHMTLPCSAAEFKAPTAARWKEIRARVPPEVDFQLALRRLFSKTGNHGNTYNSSLGNYVLVHALLQHIFFVRQISRYRLDHDGDLRLDDVAAIEQALRSWQLAWKRNPESSLDPMNPNGPVAFNSTALLRLAYIRLNVDLGPGRALDTRDPVQIANAFRESPSVKRTPKLVRAVLHSAHALSIPVKIGIHLVAQTQTFMWSIQHSLCTLECAFLLSKWLEALSLPESGPTVTSDERRIATLVKTMLDETEFAMPVDVPIDSPAAMKYLSAGVLRVWAQVFRGAQTWAIVDVIGKSLNIYADMLEAG</sequence>
<keyword evidence="2" id="KW-0479">Metal-binding</keyword>
<dbReference type="GO" id="GO:0000978">
    <property type="term" value="F:RNA polymerase II cis-regulatory region sequence-specific DNA binding"/>
    <property type="evidence" value="ECO:0007669"/>
    <property type="project" value="InterPro"/>
</dbReference>
<keyword evidence="11" id="KW-1185">Reference proteome</keyword>
<dbReference type="PANTHER" id="PTHR40626">
    <property type="entry name" value="MIP31509P"/>
    <property type="match status" value="1"/>
</dbReference>
<dbReference type="PROSITE" id="PS50157">
    <property type="entry name" value="ZINC_FINGER_C2H2_2"/>
    <property type="match status" value="2"/>
</dbReference>
<dbReference type="OrthoDB" id="654211at2759"/>
<dbReference type="InterPro" id="IPR013087">
    <property type="entry name" value="Znf_C2H2_type"/>
</dbReference>
<dbReference type="PROSITE" id="PS00028">
    <property type="entry name" value="ZINC_FINGER_C2H2_1"/>
    <property type="match status" value="2"/>
</dbReference>
<dbReference type="GO" id="GO:0006351">
    <property type="term" value="P:DNA-templated transcription"/>
    <property type="evidence" value="ECO:0007669"/>
    <property type="project" value="InterPro"/>
</dbReference>
<feature type="region of interest" description="Disordered" evidence="8">
    <location>
        <begin position="105"/>
        <end position="163"/>
    </location>
</feature>
<protein>
    <submittedName>
        <fullName evidence="10">Zinc finger protein ADR1</fullName>
    </submittedName>
</protein>
<dbReference type="SUPFAM" id="SSF57667">
    <property type="entry name" value="beta-beta-alpha zinc fingers"/>
    <property type="match status" value="1"/>
</dbReference>
<dbReference type="InParanoid" id="H6CBZ1"/>
<dbReference type="STRING" id="858893.H6CBZ1"/>
<dbReference type="OMA" id="SMAAEYQ"/>
<comment type="subcellular location">
    <subcellularLocation>
        <location evidence="1">Nucleus</location>
    </subcellularLocation>
</comment>
<name>H6CBZ1_EXODN</name>
<dbReference type="InterPro" id="IPR051059">
    <property type="entry name" value="VerF-like"/>
</dbReference>
<evidence type="ECO:0000256" key="7">
    <source>
        <dbReference type="PROSITE-ProRule" id="PRU00042"/>
    </source>
</evidence>
<dbReference type="InterPro" id="IPR007219">
    <property type="entry name" value="XnlR_reg_dom"/>
</dbReference>
<dbReference type="RefSeq" id="XP_009161749.1">
    <property type="nucleotide sequence ID" value="XM_009163501.1"/>
</dbReference>
<dbReference type="CDD" id="cd12148">
    <property type="entry name" value="fungal_TF_MHR"/>
    <property type="match status" value="1"/>
</dbReference>
<dbReference type="EMBL" id="JH226138">
    <property type="protein sequence ID" value="EHY61288.1"/>
    <property type="molecule type" value="Genomic_DNA"/>
</dbReference>
<feature type="domain" description="C2H2-type" evidence="9">
    <location>
        <begin position="51"/>
        <end position="78"/>
    </location>
</feature>
<evidence type="ECO:0000256" key="4">
    <source>
        <dbReference type="ARBA" id="ARBA00022771"/>
    </source>
</evidence>
<evidence type="ECO:0000256" key="6">
    <source>
        <dbReference type="ARBA" id="ARBA00023242"/>
    </source>
</evidence>